<comment type="caution">
    <text evidence="1">The sequence shown here is derived from an EMBL/GenBank/DDBJ whole genome shotgun (WGS) entry which is preliminary data.</text>
</comment>
<protein>
    <submittedName>
        <fullName evidence="1">Uncharacterized protein</fullName>
    </submittedName>
</protein>
<organism evidence="1 2">
    <name type="scientific">Lepagella muris</name>
    <dbReference type="NCBI Taxonomy" id="3032870"/>
    <lineage>
        <taxon>Bacteria</taxon>
        <taxon>Pseudomonadati</taxon>
        <taxon>Bacteroidota</taxon>
        <taxon>Bacteroidia</taxon>
        <taxon>Bacteroidales</taxon>
        <taxon>Muribaculaceae</taxon>
        <taxon>Lepagella</taxon>
    </lineage>
</organism>
<sequence length="463" mass="52056">MGSFLTYSLVSGLILAILLCAYRLFLAGEKQLAFNRGVILSIYIISFSTYPLMQLADKMSSVAVTTTFTEIANHPISLTNSGNYPSQPIWGTILIWIFVIGMSICALHSIITWTRIIHVIAKGRKYRKDGFILVLTDNFSLAPFSWMRYMVMNRADYDACPSAIATHEFHHISSFHWLDLLLAQAVIIINWFNPAAWFMRDELMLVHEYQADMAVINAGHDPREYQMLLIKKAVGARFPSLANSLNHSKLKKRITMMYKSKSSGEQRLKALALMPALGLALMAAALPQAKAAISTIDNSRMLPDKVTNFSSDVKDCAEKPGFMLQVNGEYSITDSVIKAENPISIVIPKDNPDIKNAPKYYIDGKEVSESELNSIKPEDIERISVFRNPDRTCVTLKEEDSFENSHILTPDGKHNSPEITIMVDGKKISKKELKAIKCENIDSISIDKTKDIIYFTLKKTTEK</sequence>
<accession>A0AC61RBV6</accession>
<reference evidence="1" key="1">
    <citation type="submission" date="2019-04" db="EMBL/GenBank/DDBJ databases">
        <title>Microbes associate with the intestines of laboratory mice.</title>
        <authorList>
            <person name="Navarre W."/>
            <person name="Wong E."/>
            <person name="Huang K."/>
            <person name="Tropini C."/>
            <person name="Ng K."/>
            <person name="Yu B."/>
        </authorList>
    </citation>
    <scope>NUCLEOTIDE SEQUENCE</scope>
    <source>
        <strain evidence="1">NM04_E33</strain>
    </source>
</reference>
<dbReference type="EMBL" id="SRYB01000041">
    <property type="protein sequence ID" value="TGY76350.1"/>
    <property type="molecule type" value="Genomic_DNA"/>
</dbReference>
<evidence type="ECO:0000313" key="1">
    <source>
        <dbReference type="EMBL" id="TGY76350.1"/>
    </source>
</evidence>
<evidence type="ECO:0000313" key="2">
    <source>
        <dbReference type="Proteomes" id="UP000306319"/>
    </source>
</evidence>
<keyword evidence="2" id="KW-1185">Reference proteome</keyword>
<gene>
    <name evidence="1" type="ORF">E5331_18355</name>
</gene>
<name>A0AC61RBV6_9BACT</name>
<dbReference type="Proteomes" id="UP000306319">
    <property type="component" value="Unassembled WGS sequence"/>
</dbReference>
<proteinExistence type="predicted"/>